<accession>A0A2N7WWQ7</accession>
<sequence length="115" mass="11818">MTLFAAAAAFVCADANLAFAETPPAWTYTATDPNFAFTGPAPDSVYTTTVQLPDGKNLSCAVNEPLPEGVPAAALSTTEQRQAEVLATQPLRLVSGPTSGYPTSYTAPHVVCAAA</sequence>
<dbReference type="EMBL" id="PNYC01000017">
    <property type="protein sequence ID" value="PMS33899.1"/>
    <property type="molecule type" value="Genomic_DNA"/>
</dbReference>
<name>A0A2N7WWQ7_9BURK</name>
<gene>
    <name evidence="2" type="ORF">C0Z20_23575</name>
</gene>
<keyword evidence="3" id="KW-1185">Reference proteome</keyword>
<feature type="chain" id="PRO_5014705203" description="Secreted protein" evidence="1">
    <location>
        <begin position="21"/>
        <end position="115"/>
    </location>
</feature>
<dbReference type="AlphaFoldDB" id="A0A2N7WWQ7"/>
<keyword evidence="1" id="KW-0732">Signal</keyword>
<feature type="signal peptide" evidence="1">
    <location>
        <begin position="1"/>
        <end position="20"/>
    </location>
</feature>
<dbReference type="Proteomes" id="UP000235777">
    <property type="component" value="Unassembled WGS sequence"/>
</dbReference>
<proteinExistence type="predicted"/>
<comment type="caution">
    <text evidence="2">The sequence shown here is derived from an EMBL/GenBank/DDBJ whole genome shotgun (WGS) entry which is preliminary data.</text>
</comment>
<evidence type="ECO:0000313" key="2">
    <source>
        <dbReference type="EMBL" id="PMS33899.1"/>
    </source>
</evidence>
<evidence type="ECO:0000256" key="1">
    <source>
        <dbReference type="SAM" id="SignalP"/>
    </source>
</evidence>
<organism evidence="2 3">
    <name type="scientific">Trinickia symbiotica</name>
    <dbReference type="NCBI Taxonomy" id="863227"/>
    <lineage>
        <taxon>Bacteria</taxon>
        <taxon>Pseudomonadati</taxon>
        <taxon>Pseudomonadota</taxon>
        <taxon>Betaproteobacteria</taxon>
        <taxon>Burkholderiales</taxon>
        <taxon>Burkholderiaceae</taxon>
        <taxon>Trinickia</taxon>
    </lineage>
</organism>
<reference evidence="2 3" key="1">
    <citation type="submission" date="2018-01" db="EMBL/GenBank/DDBJ databases">
        <title>Whole genome analyses suggest that Burkholderia sensu lato contains two further novel genera in the rhizoxinica-symbiotica group Mycetohabitans gen. nov., and Trinickia gen. nov.: implications for the evolution of diazotrophy and nodulation in the Burkholderiaceae.</title>
        <authorList>
            <person name="Estrada-de los Santos P."/>
            <person name="Palmer M."/>
            <person name="Chavez-Ramirez B."/>
            <person name="Beukes C."/>
            <person name="Steenkamp E.T."/>
            <person name="Hirsch A.M."/>
            <person name="Manyaka P."/>
            <person name="Maluk M."/>
            <person name="Lafos M."/>
            <person name="Crook M."/>
            <person name="Gross E."/>
            <person name="Simon M.F."/>
            <person name="Bueno dos Reis Junior F."/>
            <person name="Poole P.S."/>
            <person name="Venter S.N."/>
            <person name="James E.K."/>
        </authorList>
    </citation>
    <scope>NUCLEOTIDE SEQUENCE [LARGE SCALE GENOMIC DNA]</scope>
    <source>
        <strain evidence="2 3">JPY 581</strain>
    </source>
</reference>
<protein>
    <recommendedName>
        <fullName evidence="4">Secreted protein</fullName>
    </recommendedName>
</protein>
<evidence type="ECO:0000313" key="3">
    <source>
        <dbReference type="Proteomes" id="UP000235777"/>
    </source>
</evidence>
<evidence type="ECO:0008006" key="4">
    <source>
        <dbReference type="Google" id="ProtNLM"/>
    </source>
</evidence>